<dbReference type="EMBL" id="CP111012">
    <property type="protein sequence ID" value="WAQ94903.1"/>
    <property type="molecule type" value="Genomic_DNA"/>
</dbReference>
<accession>A0ABY7DFP2</accession>
<dbReference type="Proteomes" id="UP001164746">
    <property type="component" value="Chromosome 1"/>
</dbReference>
<proteinExistence type="predicted"/>
<protein>
    <submittedName>
        <fullName evidence="1">Uncharacterized protein</fullName>
    </submittedName>
</protein>
<gene>
    <name evidence="1" type="ORF">MAR_007374</name>
</gene>
<name>A0ABY7DFP2_MYAAR</name>
<reference evidence="1" key="1">
    <citation type="submission" date="2022-11" db="EMBL/GenBank/DDBJ databases">
        <title>Centuries of genome instability and evolution in soft-shell clam transmissible cancer (bioRxiv).</title>
        <authorList>
            <person name="Hart S.F.M."/>
            <person name="Yonemitsu M.A."/>
            <person name="Giersch R.M."/>
            <person name="Beal B.F."/>
            <person name="Arriagada G."/>
            <person name="Davis B.W."/>
            <person name="Ostrander E.A."/>
            <person name="Goff S.P."/>
            <person name="Metzger M.J."/>
        </authorList>
    </citation>
    <scope>NUCLEOTIDE SEQUENCE</scope>
    <source>
        <strain evidence="1">MELC-2E11</strain>
        <tissue evidence="1">Siphon/mantle</tissue>
    </source>
</reference>
<evidence type="ECO:0000313" key="1">
    <source>
        <dbReference type="EMBL" id="WAQ94903.1"/>
    </source>
</evidence>
<keyword evidence="2" id="KW-1185">Reference proteome</keyword>
<sequence>MDFRFLANTLFACLSGRFGRCRP</sequence>
<evidence type="ECO:0000313" key="2">
    <source>
        <dbReference type="Proteomes" id="UP001164746"/>
    </source>
</evidence>
<organism evidence="1 2">
    <name type="scientific">Mya arenaria</name>
    <name type="common">Soft-shell clam</name>
    <dbReference type="NCBI Taxonomy" id="6604"/>
    <lineage>
        <taxon>Eukaryota</taxon>
        <taxon>Metazoa</taxon>
        <taxon>Spiralia</taxon>
        <taxon>Lophotrochozoa</taxon>
        <taxon>Mollusca</taxon>
        <taxon>Bivalvia</taxon>
        <taxon>Autobranchia</taxon>
        <taxon>Heteroconchia</taxon>
        <taxon>Euheterodonta</taxon>
        <taxon>Imparidentia</taxon>
        <taxon>Neoheterodontei</taxon>
        <taxon>Myida</taxon>
        <taxon>Myoidea</taxon>
        <taxon>Myidae</taxon>
        <taxon>Mya</taxon>
    </lineage>
</organism>